<evidence type="ECO:0000313" key="2">
    <source>
        <dbReference type="EMBL" id="OIQ98010.1"/>
    </source>
</evidence>
<reference evidence="2" key="1">
    <citation type="submission" date="2016-10" db="EMBL/GenBank/DDBJ databases">
        <title>Sequence of Gallionella enrichment culture.</title>
        <authorList>
            <person name="Poehlein A."/>
            <person name="Muehling M."/>
            <person name="Daniel R."/>
        </authorList>
    </citation>
    <scope>NUCLEOTIDE SEQUENCE</scope>
</reference>
<keyword evidence="1" id="KW-0812">Transmembrane</keyword>
<evidence type="ECO:0008006" key="3">
    <source>
        <dbReference type="Google" id="ProtNLM"/>
    </source>
</evidence>
<dbReference type="SUPFAM" id="SSF48452">
    <property type="entry name" value="TPR-like"/>
    <property type="match status" value="2"/>
</dbReference>
<organism evidence="2">
    <name type="scientific">mine drainage metagenome</name>
    <dbReference type="NCBI Taxonomy" id="410659"/>
    <lineage>
        <taxon>unclassified sequences</taxon>
        <taxon>metagenomes</taxon>
        <taxon>ecological metagenomes</taxon>
    </lineage>
</organism>
<accession>A0A1J5RQW1</accession>
<dbReference type="Gene3D" id="1.25.40.10">
    <property type="entry name" value="Tetratricopeptide repeat domain"/>
    <property type="match status" value="1"/>
</dbReference>
<comment type="caution">
    <text evidence="2">The sequence shown here is derived from an EMBL/GenBank/DDBJ whole genome shotgun (WGS) entry which is preliminary data.</text>
</comment>
<feature type="transmembrane region" description="Helical" evidence="1">
    <location>
        <begin position="25"/>
        <end position="48"/>
    </location>
</feature>
<keyword evidence="1" id="KW-1133">Transmembrane helix</keyword>
<dbReference type="EMBL" id="MLJW01000124">
    <property type="protein sequence ID" value="OIQ98010.1"/>
    <property type="molecule type" value="Genomic_DNA"/>
</dbReference>
<proteinExistence type="predicted"/>
<evidence type="ECO:0000256" key="1">
    <source>
        <dbReference type="SAM" id="Phobius"/>
    </source>
</evidence>
<keyword evidence="1" id="KW-0472">Membrane</keyword>
<dbReference type="InterPro" id="IPR011990">
    <property type="entry name" value="TPR-like_helical_dom_sf"/>
</dbReference>
<dbReference type="AlphaFoldDB" id="A0A1J5RQW1"/>
<protein>
    <recommendedName>
        <fullName evidence="3">Tetratricopeptide repeat protein</fullName>
    </recommendedName>
</protein>
<sequence>MGLFSFYTHVEGRRYSGLAVDLRGLLIWTLGTALFGYLGAVTVLFSVWSRNKNLDLGYGEMLLLPRNWDSIQARRAQVSVNAGLQAMDLGRWADADMLIRSGLQRDPGLLVGRCQLASLCLATGRWAQGASFLEGGFAHRYPGLPYIQDAFAVAQSADDLARSTGWCRQLINRFGVSMPAGDRSWLLVREAQLFLAQGQYRELIALSSAGSNRTNPGLRELRTLALLKLGNWSQALDELNRWSLGHPKYDLLVTCLRAQAFRRGGKLDAMDAQLDLACSMAPKEPAVLLFSSTERFQAGQFESANLALESFLGRFGSNQALVESAMDRLFELKDGRGMDRLLQFAREMGGPLKQLLISKAVFDLNETNIRQSRTLFAELGAHWNLQSGRERFLRDYFQLLDSAATDVGDGPRLRFEYFCRDHSLEWADFSCAVRVLASFHREKAAMRILDVALERYPCSYHLAALKMEIQAAPTASVAPTLSDAKRRE</sequence>
<gene>
    <name evidence="2" type="ORF">GALL_199310</name>
</gene>
<name>A0A1J5RQW1_9ZZZZ</name>